<evidence type="ECO:0000256" key="1">
    <source>
        <dbReference type="ARBA" id="ARBA00022722"/>
    </source>
</evidence>
<accession>A0ABW0BJV1</accession>
<evidence type="ECO:0000259" key="4">
    <source>
        <dbReference type="SMART" id="SM00479"/>
    </source>
</evidence>
<keyword evidence="6" id="KW-1185">Reference proteome</keyword>
<dbReference type="EMBL" id="JBHSKD010000011">
    <property type="protein sequence ID" value="MFC5177312.1"/>
    <property type="molecule type" value="Genomic_DNA"/>
</dbReference>
<evidence type="ECO:0000313" key="5">
    <source>
        <dbReference type="EMBL" id="MFC5177312.1"/>
    </source>
</evidence>
<dbReference type="Gene3D" id="3.30.420.10">
    <property type="entry name" value="Ribonuclease H-like superfamily/Ribonuclease H"/>
    <property type="match status" value="1"/>
</dbReference>
<dbReference type="SMART" id="SM00479">
    <property type="entry name" value="EXOIII"/>
    <property type="match status" value="1"/>
</dbReference>
<dbReference type="PANTHER" id="PTHR30231">
    <property type="entry name" value="DNA POLYMERASE III SUBUNIT EPSILON"/>
    <property type="match status" value="1"/>
</dbReference>
<dbReference type="CDD" id="cd06127">
    <property type="entry name" value="DEDDh"/>
    <property type="match status" value="1"/>
</dbReference>
<feature type="domain" description="Exonuclease" evidence="4">
    <location>
        <begin position="21"/>
        <end position="191"/>
    </location>
</feature>
<protein>
    <submittedName>
        <fullName evidence="5">PolC-type DNA polymerase III</fullName>
    </submittedName>
</protein>
<dbReference type="InterPro" id="IPR012337">
    <property type="entry name" value="RNaseH-like_sf"/>
</dbReference>
<evidence type="ECO:0000256" key="2">
    <source>
        <dbReference type="ARBA" id="ARBA00022801"/>
    </source>
</evidence>
<keyword evidence="1" id="KW-0540">Nuclease</keyword>
<dbReference type="InterPro" id="IPR006054">
    <property type="entry name" value="DnaQ"/>
</dbReference>
<keyword evidence="2" id="KW-0378">Hydrolase</keyword>
<comment type="caution">
    <text evidence="5">The sequence shown here is derived from an EMBL/GenBank/DDBJ whole genome shotgun (WGS) entry which is preliminary data.</text>
</comment>
<dbReference type="InterPro" id="IPR036397">
    <property type="entry name" value="RNaseH_sf"/>
</dbReference>
<dbReference type="SUPFAM" id="SSF53098">
    <property type="entry name" value="Ribonuclease H-like"/>
    <property type="match status" value="1"/>
</dbReference>
<evidence type="ECO:0000313" key="6">
    <source>
        <dbReference type="Proteomes" id="UP001596087"/>
    </source>
</evidence>
<gene>
    <name evidence="5" type="ORF">ACFPGP_11555</name>
</gene>
<keyword evidence="3" id="KW-0269">Exonuclease</keyword>
<sequence length="211" mass="22896">MRWSRSASSVAGLDGPWREAEYCVVDLETTGLDLRSDVIISVGSVLVRQGRLVWSTREYQPVRPGRPISESAMTVHGLRAQDLAEAPGIEEVADRLRQRLEGRVLVAHAAWVEQAFLGRAVPGWRRARPVVVDTAALMRATGAAPSGTGHEPDLEDSALGLGLCVHTPHHALGDALTTAEIFLAMASRLERRDPGLTARTLVETSRRHTGT</sequence>
<evidence type="ECO:0000256" key="3">
    <source>
        <dbReference type="ARBA" id="ARBA00022839"/>
    </source>
</evidence>
<dbReference type="Pfam" id="PF00929">
    <property type="entry name" value="RNase_T"/>
    <property type="match status" value="1"/>
</dbReference>
<dbReference type="Proteomes" id="UP001596087">
    <property type="component" value="Unassembled WGS sequence"/>
</dbReference>
<dbReference type="NCBIfam" id="TIGR00573">
    <property type="entry name" value="dnaq"/>
    <property type="match status" value="1"/>
</dbReference>
<dbReference type="PANTHER" id="PTHR30231:SF4">
    <property type="entry name" value="PROTEIN NEN2"/>
    <property type="match status" value="1"/>
</dbReference>
<organism evidence="5 6">
    <name type="scientific">Nocardioides taihuensis</name>
    <dbReference type="NCBI Taxonomy" id="1835606"/>
    <lineage>
        <taxon>Bacteria</taxon>
        <taxon>Bacillati</taxon>
        <taxon>Actinomycetota</taxon>
        <taxon>Actinomycetes</taxon>
        <taxon>Propionibacteriales</taxon>
        <taxon>Nocardioidaceae</taxon>
        <taxon>Nocardioides</taxon>
    </lineage>
</organism>
<name>A0ABW0BJV1_9ACTN</name>
<reference evidence="6" key="1">
    <citation type="journal article" date="2019" name="Int. J. Syst. Evol. Microbiol.">
        <title>The Global Catalogue of Microorganisms (GCM) 10K type strain sequencing project: providing services to taxonomists for standard genome sequencing and annotation.</title>
        <authorList>
            <consortium name="The Broad Institute Genomics Platform"/>
            <consortium name="The Broad Institute Genome Sequencing Center for Infectious Disease"/>
            <person name="Wu L."/>
            <person name="Ma J."/>
        </authorList>
    </citation>
    <scope>NUCLEOTIDE SEQUENCE [LARGE SCALE GENOMIC DNA]</scope>
    <source>
        <strain evidence="6">DFY41</strain>
    </source>
</reference>
<dbReference type="InterPro" id="IPR013520">
    <property type="entry name" value="Ribonucl_H"/>
</dbReference>
<proteinExistence type="predicted"/>
<dbReference type="RefSeq" id="WP_378590227.1">
    <property type="nucleotide sequence ID" value="NZ_JBHSKD010000011.1"/>
</dbReference>